<dbReference type="RefSeq" id="WP_111572915.1">
    <property type="nucleotide sequence ID" value="NZ_QLME01000021.1"/>
</dbReference>
<comment type="caution">
    <text evidence="3">The sequence shown here is derived from an EMBL/GenBank/DDBJ whole genome shotgun (WGS) entry which is preliminary data.</text>
</comment>
<dbReference type="GO" id="GO:0004519">
    <property type="term" value="F:endonuclease activity"/>
    <property type="evidence" value="ECO:0007669"/>
    <property type="project" value="UniProtKB-KW"/>
</dbReference>
<dbReference type="SUPFAM" id="SSF143120">
    <property type="entry name" value="YefM-like"/>
    <property type="match status" value="1"/>
</dbReference>
<dbReference type="CDD" id="cd06260">
    <property type="entry name" value="DUF820-like"/>
    <property type="match status" value="1"/>
</dbReference>
<organism evidence="3 4">
    <name type="scientific">Halanaerobium saccharolyticum</name>
    <dbReference type="NCBI Taxonomy" id="43595"/>
    <lineage>
        <taxon>Bacteria</taxon>
        <taxon>Bacillati</taxon>
        <taxon>Bacillota</taxon>
        <taxon>Clostridia</taxon>
        <taxon>Halanaerobiales</taxon>
        <taxon>Halanaerobiaceae</taxon>
        <taxon>Halanaerobium</taxon>
    </lineage>
</organism>
<dbReference type="PANTHER" id="PTHR36558">
    <property type="entry name" value="GLR1098 PROTEIN"/>
    <property type="match status" value="1"/>
</dbReference>
<dbReference type="AlphaFoldDB" id="A0A4R7YTR1"/>
<comment type="similarity">
    <text evidence="1">Belongs to the phD/YefM antitoxin family.</text>
</comment>
<reference evidence="3 4" key="1">
    <citation type="submission" date="2019-03" db="EMBL/GenBank/DDBJ databases">
        <title>Subsurface microbial communities from deep shales in Ohio and West Virginia, USA.</title>
        <authorList>
            <person name="Wrighton K."/>
        </authorList>
    </citation>
    <scope>NUCLEOTIDE SEQUENCE [LARGE SCALE GENOMIC DNA]</scope>
    <source>
        <strain evidence="3 4">MSL9.2</strain>
    </source>
</reference>
<evidence type="ECO:0000259" key="2">
    <source>
        <dbReference type="Pfam" id="PF05685"/>
    </source>
</evidence>
<dbReference type="OrthoDB" id="9798254at2"/>
<protein>
    <submittedName>
        <fullName evidence="3">Uma2 family endonuclease</fullName>
    </submittedName>
</protein>
<keyword evidence="3" id="KW-0540">Nuclease</keyword>
<dbReference type="InterPro" id="IPR008538">
    <property type="entry name" value="Uma2"/>
</dbReference>
<evidence type="ECO:0000313" key="4">
    <source>
        <dbReference type="Proteomes" id="UP000294697"/>
    </source>
</evidence>
<dbReference type="InterPro" id="IPR036165">
    <property type="entry name" value="YefM-like_sf"/>
</dbReference>
<dbReference type="PANTHER" id="PTHR36558:SF1">
    <property type="entry name" value="RESTRICTION ENDONUCLEASE DOMAIN-CONTAINING PROTEIN-RELATED"/>
    <property type="match status" value="1"/>
</dbReference>
<dbReference type="Gene3D" id="3.90.1570.10">
    <property type="entry name" value="tt1808, chain A"/>
    <property type="match status" value="1"/>
</dbReference>
<sequence length="245" mass="28521">MRVNSTDLQNSFGKYLALVEKEDVIVLKNGKAVAKLSNYFDYRDYIKEEAKDYNSKNYKRVSYQEYRELIEGSDQRYELIDGEVFLMASPSFRHQMLVNKIAGIFYNYFKDSKCSSLTSPLDIKLQGYAPKFKEDPNVVQPDIMVICDPENVVDDKYQGVPELLVEVLSPSTKKRDLILKLNLYSKSGVREYWIVDPENMKITQYIFTEDRDIEAVNDLLSDQILKSEHFEGLKIQVDEIFSKIN</sequence>
<accession>A0A4R7YTR1</accession>
<proteinExistence type="inferred from homology"/>
<dbReference type="InterPro" id="IPR011335">
    <property type="entry name" value="Restrct_endonuc-II-like"/>
</dbReference>
<evidence type="ECO:0000313" key="3">
    <source>
        <dbReference type="EMBL" id="TDW01192.1"/>
    </source>
</evidence>
<dbReference type="Pfam" id="PF05685">
    <property type="entry name" value="Uma2"/>
    <property type="match status" value="1"/>
</dbReference>
<feature type="domain" description="Putative restriction endonuclease" evidence="2">
    <location>
        <begin position="64"/>
        <end position="237"/>
    </location>
</feature>
<dbReference type="SUPFAM" id="SSF52980">
    <property type="entry name" value="Restriction endonuclease-like"/>
    <property type="match status" value="1"/>
</dbReference>
<gene>
    <name evidence="3" type="ORF">C8C77_12246</name>
</gene>
<name>A0A4R7YTR1_9FIRM</name>
<dbReference type="InterPro" id="IPR012296">
    <property type="entry name" value="Nuclease_put_TT1808"/>
</dbReference>
<keyword evidence="3" id="KW-0255">Endonuclease</keyword>
<dbReference type="Proteomes" id="UP000294697">
    <property type="component" value="Unassembled WGS sequence"/>
</dbReference>
<evidence type="ECO:0000256" key="1">
    <source>
        <dbReference type="ARBA" id="ARBA00009981"/>
    </source>
</evidence>
<dbReference type="EMBL" id="SODA01000022">
    <property type="protein sequence ID" value="TDW01192.1"/>
    <property type="molecule type" value="Genomic_DNA"/>
</dbReference>
<keyword evidence="3" id="KW-0378">Hydrolase</keyword>